<proteinExistence type="inferred from homology"/>
<protein>
    <submittedName>
        <fullName evidence="3">Universal stress protein</fullName>
    </submittedName>
</protein>
<name>A0A9Q4C3G1_9EURY</name>
<dbReference type="PANTHER" id="PTHR46268">
    <property type="entry name" value="STRESS RESPONSE PROTEIN NHAX"/>
    <property type="match status" value="1"/>
</dbReference>
<accession>A0A9Q4C3G1</accession>
<dbReference type="InterPro" id="IPR014729">
    <property type="entry name" value="Rossmann-like_a/b/a_fold"/>
</dbReference>
<dbReference type="CDD" id="cd00293">
    <property type="entry name" value="USP-like"/>
    <property type="match status" value="1"/>
</dbReference>
<organism evidence="3 4">
    <name type="scientific">Halorutilus salinus</name>
    <dbReference type="NCBI Taxonomy" id="2487751"/>
    <lineage>
        <taxon>Archaea</taxon>
        <taxon>Methanobacteriati</taxon>
        <taxon>Methanobacteriota</taxon>
        <taxon>Stenosarchaea group</taxon>
        <taxon>Halobacteria</taxon>
        <taxon>Halorutilales</taxon>
        <taxon>Halorutilaceae</taxon>
        <taxon>Halorutilus</taxon>
    </lineage>
</organism>
<dbReference type="SUPFAM" id="SSF52402">
    <property type="entry name" value="Adenine nucleotide alpha hydrolases-like"/>
    <property type="match status" value="1"/>
</dbReference>
<dbReference type="AlphaFoldDB" id="A0A9Q4C3G1"/>
<dbReference type="PRINTS" id="PR01438">
    <property type="entry name" value="UNVRSLSTRESS"/>
</dbReference>
<evidence type="ECO:0000313" key="4">
    <source>
        <dbReference type="Proteomes" id="UP001149411"/>
    </source>
</evidence>
<comment type="caution">
    <text evidence="3">The sequence shown here is derived from an EMBL/GenBank/DDBJ whole genome shotgun (WGS) entry which is preliminary data.</text>
</comment>
<reference evidence="3" key="1">
    <citation type="submission" date="2022-09" db="EMBL/GenBank/DDBJ databases">
        <title>Haloadaptaus new haloarchaeum isolated from saline soil.</title>
        <authorList>
            <person name="Duran-Viseras A."/>
            <person name="Sanchez-Porro C."/>
            <person name="Ventosa A."/>
        </authorList>
    </citation>
    <scope>NUCLEOTIDE SEQUENCE</scope>
    <source>
        <strain evidence="3">F3-133</strain>
    </source>
</reference>
<dbReference type="EMBL" id="RKLV01000002">
    <property type="protein sequence ID" value="MCX2818351.1"/>
    <property type="molecule type" value="Genomic_DNA"/>
</dbReference>
<dbReference type="Gene3D" id="3.40.50.620">
    <property type="entry name" value="HUPs"/>
    <property type="match status" value="1"/>
</dbReference>
<keyword evidence="4" id="KW-1185">Reference proteome</keyword>
<dbReference type="Pfam" id="PF00582">
    <property type="entry name" value="Usp"/>
    <property type="match status" value="1"/>
</dbReference>
<gene>
    <name evidence="3" type="ORF">EGH25_03165</name>
</gene>
<comment type="similarity">
    <text evidence="1">Belongs to the universal stress protein A family.</text>
</comment>
<evidence type="ECO:0000313" key="3">
    <source>
        <dbReference type="EMBL" id="MCX2818351.1"/>
    </source>
</evidence>
<evidence type="ECO:0000256" key="1">
    <source>
        <dbReference type="ARBA" id="ARBA00008791"/>
    </source>
</evidence>
<dbReference type="InterPro" id="IPR006016">
    <property type="entry name" value="UspA"/>
</dbReference>
<evidence type="ECO:0000259" key="2">
    <source>
        <dbReference type="Pfam" id="PF00582"/>
    </source>
</evidence>
<dbReference type="PANTHER" id="PTHR46268:SF6">
    <property type="entry name" value="UNIVERSAL STRESS PROTEIN UP12"/>
    <property type="match status" value="1"/>
</dbReference>
<feature type="domain" description="UspA" evidence="2">
    <location>
        <begin position="1"/>
        <end position="142"/>
    </location>
</feature>
<dbReference type="Proteomes" id="UP001149411">
    <property type="component" value="Unassembled WGS sequence"/>
</dbReference>
<sequence length="142" mass="15115">MYDGILLATDGSETAERAADHAVALASEFGATLHVVHAVAPGITDVISSDSVGELVHDAEETGEELVEKVADRARAEGVDSVTHVEQRVPHEVIIEYADENEVDVIVVGSRGRSEKSLRDRLLGGVSTNVVYVSDVPVLTVR</sequence>
<dbReference type="RefSeq" id="WP_266086143.1">
    <property type="nucleotide sequence ID" value="NZ_RKLV01000002.1"/>
</dbReference>
<dbReference type="InterPro" id="IPR006015">
    <property type="entry name" value="Universal_stress_UspA"/>
</dbReference>